<accession>K7YSY2</accession>
<gene>
    <name evidence="7" type="primary">livF</name>
    <name evidence="7" type="ORF">Bdt_3306</name>
</gene>
<evidence type="ECO:0000256" key="2">
    <source>
        <dbReference type="ARBA" id="ARBA00022448"/>
    </source>
</evidence>
<dbReference type="Pfam" id="PF00005">
    <property type="entry name" value="ABC_tran"/>
    <property type="match status" value="1"/>
</dbReference>
<dbReference type="AlphaFoldDB" id="K7YSY2"/>
<dbReference type="HOGENOM" id="CLU_000604_1_2_7"/>
<reference evidence="7 8" key="1">
    <citation type="journal article" date="2012" name="BMC Genomics">
        <title>Genome analysis of a simultaneously predatory and prey-independent, novel Bdellovibrio bacteriovorus from the River Tiber, supports in silico predictions of both ancient and recent lateral gene transfer from diverse bacteria.</title>
        <authorList>
            <person name="Hobley L."/>
            <person name="Lerner T.R."/>
            <person name="Williams L.E."/>
            <person name="Lambert C."/>
            <person name="Till R."/>
            <person name="Milner D.S."/>
            <person name="Basford S.M."/>
            <person name="Capeness M.J."/>
            <person name="Fenton A.K."/>
            <person name="Atterbury R.J."/>
            <person name="Harris M.A."/>
            <person name="Sockett R.E."/>
        </authorList>
    </citation>
    <scope>NUCLEOTIDE SEQUENCE [LARGE SCALE GENOMIC DNA]</scope>
    <source>
        <strain evidence="7 8">Tiberius</strain>
    </source>
</reference>
<dbReference type="GO" id="GO:0015807">
    <property type="term" value="P:L-amino acid transport"/>
    <property type="evidence" value="ECO:0007669"/>
    <property type="project" value="TreeGrafter"/>
</dbReference>
<comment type="similarity">
    <text evidence="1">Belongs to the ABC transporter superfamily.</text>
</comment>
<organism evidence="7 8">
    <name type="scientific">Bdellovibrio bacteriovorus str. Tiberius</name>
    <dbReference type="NCBI Taxonomy" id="1069642"/>
    <lineage>
        <taxon>Bacteria</taxon>
        <taxon>Pseudomonadati</taxon>
        <taxon>Bdellovibrionota</taxon>
        <taxon>Bdellovibrionia</taxon>
        <taxon>Bdellovibrionales</taxon>
        <taxon>Pseudobdellovibrionaceae</taxon>
        <taxon>Bdellovibrio</taxon>
    </lineage>
</organism>
<keyword evidence="3" id="KW-0547">Nucleotide-binding</keyword>
<evidence type="ECO:0000256" key="4">
    <source>
        <dbReference type="ARBA" id="ARBA00022840"/>
    </source>
</evidence>
<dbReference type="PIRSF" id="PIRSF039137">
    <property type="entry name" value="ABC_branched_ATPase"/>
    <property type="match status" value="1"/>
</dbReference>
<dbReference type="InterPro" id="IPR003593">
    <property type="entry name" value="AAA+_ATPase"/>
</dbReference>
<dbReference type="KEGG" id="bbat:Bdt_3306"/>
<dbReference type="InterPro" id="IPR003439">
    <property type="entry name" value="ABC_transporter-like_ATP-bd"/>
</dbReference>
<proteinExistence type="inferred from homology"/>
<evidence type="ECO:0000259" key="6">
    <source>
        <dbReference type="PROSITE" id="PS50893"/>
    </source>
</evidence>
<dbReference type="PATRIC" id="fig|1069642.3.peg.3273"/>
<dbReference type="GO" id="GO:0015658">
    <property type="term" value="F:branched-chain amino acid transmembrane transporter activity"/>
    <property type="evidence" value="ECO:0007669"/>
    <property type="project" value="InterPro"/>
</dbReference>
<dbReference type="Gene3D" id="3.40.50.300">
    <property type="entry name" value="P-loop containing nucleotide triphosphate hydrolases"/>
    <property type="match status" value="1"/>
</dbReference>
<evidence type="ECO:0000256" key="5">
    <source>
        <dbReference type="ARBA" id="ARBA00022970"/>
    </source>
</evidence>
<dbReference type="GO" id="GO:0016887">
    <property type="term" value="F:ATP hydrolysis activity"/>
    <property type="evidence" value="ECO:0007669"/>
    <property type="project" value="InterPro"/>
</dbReference>
<dbReference type="InterPro" id="IPR017871">
    <property type="entry name" value="ABC_transporter-like_CS"/>
</dbReference>
<evidence type="ECO:0000256" key="3">
    <source>
        <dbReference type="ARBA" id="ARBA00022741"/>
    </source>
</evidence>
<dbReference type="InterPro" id="IPR027417">
    <property type="entry name" value="P-loop_NTPase"/>
</dbReference>
<keyword evidence="5" id="KW-0029">Amino-acid transport</keyword>
<dbReference type="GO" id="GO:0005524">
    <property type="term" value="F:ATP binding"/>
    <property type="evidence" value="ECO:0007669"/>
    <property type="project" value="UniProtKB-KW"/>
</dbReference>
<dbReference type="PANTHER" id="PTHR43820:SF4">
    <property type="entry name" value="HIGH-AFFINITY BRANCHED-CHAIN AMINO ACID TRANSPORT ATP-BINDING PROTEIN LIVF"/>
    <property type="match status" value="1"/>
</dbReference>
<dbReference type="PANTHER" id="PTHR43820">
    <property type="entry name" value="HIGH-AFFINITY BRANCHED-CHAIN AMINO ACID TRANSPORT ATP-BINDING PROTEIN LIVF"/>
    <property type="match status" value="1"/>
</dbReference>
<dbReference type="PROSITE" id="PS50893">
    <property type="entry name" value="ABC_TRANSPORTER_2"/>
    <property type="match status" value="1"/>
</dbReference>
<evidence type="ECO:0000313" key="8">
    <source>
        <dbReference type="Proteomes" id="UP000010074"/>
    </source>
</evidence>
<feature type="domain" description="ABC transporter" evidence="6">
    <location>
        <begin position="5"/>
        <end position="237"/>
    </location>
</feature>
<dbReference type="RefSeq" id="WP_015092392.1">
    <property type="nucleotide sequence ID" value="NC_019567.1"/>
</dbReference>
<keyword evidence="2" id="KW-0813">Transport</keyword>
<protein>
    <submittedName>
        <fullName evidence="7">Branched-chain amino acid transport system ATP-binding protein</fullName>
    </submittedName>
</protein>
<dbReference type="SUPFAM" id="SSF52540">
    <property type="entry name" value="P-loop containing nucleoside triphosphate hydrolases"/>
    <property type="match status" value="1"/>
</dbReference>
<dbReference type="Proteomes" id="UP000010074">
    <property type="component" value="Chromosome"/>
</dbReference>
<evidence type="ECO:0000313" key="7">
    <source>
        <dbReference type="EMBL" id="AFY02981.1"/>
    </source>
</evidence>
<name>K7YSY2_BDEBC</name>
<dbReference type="InterPro" id="IPR030660">
    <property type="entry name" value="ABC_branched_ATPase_LivF/BraG"/>
</dbReference>
<sequence length="237" mass="25994">MNPLLTVENLDVYYGSIHALKGINFTVNEGEVVSLIGANGAGKTTTLRAISGIVPSQGNIRFRGEDLNKVSTFKRVGLGIAQSPEGRGVFPQMSVLENLEMGAYSRSDKTKIKQDLEMCLTLFPRMKERISQMAGTLSGGEQQMLAISRALMAKPRLLLLDEPSLGLAPLIVAQIFEIVKKLNQEEGMTVLLVEQNARMALKISHRAYVLECGRIVMQDSAQSLLNNDEVRKSYLGV</sequence>
<dbReference type="STRING" id="1069642.Bdt_3306"/>
<dbReference type="EMBL" id="CP002930">
    <property type="protein sequence ID" value="AFY02981.1"/>
    <property type="molecule type" value="Genomic_DNA"/>
</dbReference>
<dbReference type="InterPro" id="IPR052156">
    <property type="entry name" value="BCAA_Transport_ATP-bd_LivF"/>
</dbReference>
<dbReference type="OrthoDB" id="5291058at2"/>
<keyword evidence="4 7" id="KW-0067">ATP-binding</keyword>
<evidence type="ECO:0000256" key="1">
    <source>
        <dbReference type="ARBA" id="ARBA00005417"/>
    </source>
</evidence>
<dbReference type="PROSITE" id="PS00211">
    <property type="entry name" value="ABC_TRANSPORTER_1"/>
    <property type="match status" value="1"/>
</dbReference>
<dbReference type="CDD" id="cd03224">
    <property type="entry name" value="ABC_TM1139_LivF_branched"/>
    <property type="match status" value="1"/>
</dbReference>
<dbReference type="SMART" id="SM00382">
    <property type="entry name" value="AAA"/>
    <property type="match status" value="1"/>
</dbReference>